<dbReference type="CDD" id="cd05008">
    <property type="entry name" value="SIS_GlmS_GlmD_1"/>
    <property type="match status" value="1"/>
</dbReference>
<dbReference type="SUPFAM" id="SSF53697">
    <property type="entry name" value="SIS domain"/>
    <property type="match status" value="1"/>
</dbReference>
<dbReference type="CDD" id="cd05009">
    <property type="entry name" value="SIS_GlmS_GlmD_2"/>
    <property type="match status" value="1"/>
</dbReference>
<dbReference type="SUPFAM" id="SSF56235">
    <property type="entry name" value="N-terminal nucleophile aminohydrolases (Ntn hydrolases)"/>
    <property type="match status" value="1"/>
</dbReference>
<dbReference type="PANTHER" id="PTHR10937:SF0">
    <property type="entry name" value="GLUTAMINE--FRUCTOSE-6-PHOSPHATE TRANSAMINASE (ISOMERIZING)"/>
    <property type="match status" value="1"/>
</dbReference>
<dbReference type="AlphaFoldDB" id="A0A6B2KZM4"/>
<proteinExistence type="predicted"/>
<dbReference type="EC" id="2.6.1.16" evidence="2"/>
<dbReference type="InterPro" id="IPR046348">
    <property type="entry name" value="SIS_dom_sf"/>
</dbReference>
<reference evidence="10" key="1">
    <citation type="journal article" date="2020" name="J. Eukaryot. Microbiol.">
        <title>De novo Sequencing, Assembly and Annotation of the Transcriptome for the Free-Living Testate Amoeba Arcella intermedia.</title>
        <authorList>
            <person name="Ribeiro G.M."/>
            <person name="Porfirio-Sousa A.L."/>
            <person name="Maurer-Alcala X.X."/>
            <person name="Katz L.A."/>
            <person name="Lahr D.J.G."/>
        </authorList>
    </citation>
    <scope>NUCLEOTIDE SEQUENCE</scope>
</reference>
<feature type="domain" description="Glutamine amidotransferase type-2" evidence="8">
    <location>
        <begin position="31"/>
        <end position="255"/>
    </location>
</feature>
<dbReference type="Gene3D" id="3.60.20.10">
    <property type="entry name" value="Glutamine Phosphoribosylpyrophosphate, subunit 1, domain 1"/>
    <property type="match status" value="1"/>
</dbReference>
<dbReference type="GO" id="GO:0006002">
    <property type="term" value="P:fructose 6-phosphate metabolic process"/>
    <property type="evidence" value="ECO:0007669"/>
    <property type="project" value="TreeGrafter"/>
</dbReference>
<dbReference type="FunFam" id="3.40.50.10490:FF:000036">
    <property type="entry name" value="Glutamine-fructose-6-phosphate transaminase (Isomerizing), variant"/>
    <property type="match status" value="1"/>
</dbReference>
<evidence type="ECO:0000256" key="7">
    <source>
        <dbReference type="ARBA" id="ARBA00022962"/>
    </source>
</evidence>
<dbReference type="InterPro" id="IPR017932">
    <property type="entry name" value="GATase_2_dom"/>
</dbReference>
<dbReference type="EMBL" id="GIBP01001180">
    <property type="protein sequence ID" value="NDV30149.1"/>
    <property type="molecule type" value="Transcribed_RNA"/>
</dbReference>
<dbReference type="NCBIfam" id="TIGR01135">
    <property type="entry name" value="glmS"/>
    <property type="match status" value="1"/>
</dbReference>
<dbReference type="InterPro" id="IPR047084">
    <property type="entry name" value="GFAT_N"/>
</dbReference>
<dbReference type="InterPro" id="IPR001347">
    <property type="entry name" value="SIS_dom"/>
</dbReference>
<dbReference type="PROSITE" id="PS51278">
    <property type="entry name" value="GATASE_TYPE_2"/>
    <property type="match status" value="1"/>
</dbReference>
<protein>
    <recommendedName>
        <fullName evidence="3">Glutamine--fructose-6-phosphate aminotransferase [isomerizing]</fullName>
        <ecNumber evidence="2">2.6.1.16</ecNumber>
    </recommendedName>
</protein>
<evidence type="ECO:0000256" key="4">
    <source>
        <dbReference type="ARBA" id="ARBA00022576"/>
    </source>
</evidence>
<dbReference type="InterPro" id="IPR035466">
    <property type="entry name" value="GlmS/AgaS_SIS"/>
</dbReference>
<dbReference type="GO" id="GO:0006047">
    <property type="term" value="P:UDP-N-acetylglucosamine metabolic process"/>
    <property type="evidence" value="ECO:0007669"/>
    <property type="project" value="TreeGrafter"/>
</dbReference>
<keyword evidence="6" id="KW-0677">Repeat</keyword>
<dbReference type="CDD" id="cd00714">
    <property type="entry name" value="GFAT"/>
    <property type="match status" value="1"/>
</dbReference>
<evidence type="ECO:0000256" key="5">
    <source>
        <dbReference type="ARBA" id="ARBA00022679"/>
    </source>
</evidence>
<feature type="domain" description="SIS" evidence="9">
    <location>
        <begin position="318"/>
        <end position="457"/>
    </location>
</feature>
<dbReference type="Pfam" id="PF13522">
    <property type="entry name" value="GATase_6"/>
    <property type="match status" value="1"/>
</dbReference>
<evidence type="ECO:0000256" key="1">
    <source>
        <dbReference type="ARBA" id="ARBA00001031"/>
    </source>
</evidence>
<name>A0A6B2KZM4_9EUKA</name>
<accession>A0A6B2KZM4</accession>
<dbReference type="PANTHER" id="PTHR10937">
    <property type="entry name" value="GLUCOSAMINE--FRUCTOSE-6-PHOSPHATE AMINOTRANSFERASE, ISOMERIZING"/>
    <property type="match status" value="1"/>
</dbReference>
<dbReference type="Gene3D" id="3.40.50.10490">
    <property type="entry name" value="Glucose-6-phosphate isomerase like protein, domain 1"/>
    <property type="match status" value="2"/>
</dbReference>
<dbReference type="InterPro" id="IPR035490">
    <property type="entry name" value="GlmS/FrlB_SIS"/>
</dbReference>
<keyword evidence="7" id="KW-0315">Glutamine amidotransferase</keyword>
<organism evidence="10">
    <name type="scientific">Arcella intermedia</name>
    <dbReference type="NCBI Taxonomy" id="1963864"/>
    <lineage>
        <taxon>Eukaryota</taxon>
        <taxon>Amoebozoa</taxon>
        <taxon>Tubulinea</taxon>
        <taxon>Elardia</taxon>
        <taxon>Arcellinida</taxon>
        <taxon>Sphaerothecina</taxon>
        <taxon>Arcellidae</taxon>
        <taxon>Arcella</taxon>
    </lineage>
</organism>
<dbReference type="NCBIfam" id="NF001484">
    <property type="entry name" value="PRK00331.1"/>
    <property type="match status" value="1"/>
</dbReference>
<evidence type="ECO:0000313" key="10">
    <source>
        <dbReference type="EMBL" id="NDV30149.1"/>
    </source>
</evidence>
<evidence type="ECO:0000256" key="6">
    <source>
        <dbReference type="ARBA" id="ARBA00022737"/>
    </source>
</evidence>
<dbReference type="GO" id="GO:0006487">
    <property type="term" value="P:protein N-linked glycosylation"/>
    <property type="evidence" value="ECO:0007669"/>
    <property type="project" value="TreeGrafter"/>
</dbReference>
<keyword evidence="4" id="KW-0032">Aminotransferase</keyword>
<feature type="domain" description="SIS" evidence="9">
    <location>
        <begin position="491"/>
        <end position="635"/>
    </location>
</feature>
<dbReference type="InterPro" id="IPR005855">
    <property type="entry name" value="GFAT"/>
</dbReference>
<dbReference type="FunFam" id="3.60.20.10:FF:000006">
    <property type="entry name" value="Glutamine--fructose-6-phosphate aminotransferase [isomerizing]"/>
    <property type="match status" value="1"/>
</dbReference>
<comment type="catalytic activity">
    <reaction evidence="1">
        <text>D-fructose 6-phosphate + L-glutamine = D-glucosamine 6-phosphate + L-glutamate</text>
        <dbReference type="Rhea" id="RHEA:13237"/>
        <dbReference type="ChEBI" id="CHEBI:29985"/>
        <dbReference type="ChEBI" id="CHEBI:58359"/>
        <dbReference type="ChEBI" id="CHEBI:58725"/>
        <dbReference type="ChEBI" id="CHEBI:61527"/>
        <dbReference type="EC" id="2.6.1.16"/>
    </reaction>
</comment>
<dbReference type="GO" id="GO:0097367">
    <property type="term" value="F:carbohydrate derivative binding"/>
    <property type="evidence" value="ECO:0007669"/>
    <property type="project" value="InterPro"/>
</dbReference>
<evidence type="ECO:0000256" key="2">
    <source>
        <dbReference type="ARBA" id="ARBA00012916"/>
    </source>
</evidence>
<sequence length="645" mass="70112">MNGNSERRLRMITGHLLGALEGPLASPNHCCGIIAVVGNDPVVGPLLEGLKILEARGYDSAGITTIDKGHQLLTTKFASVGATNNAINILEKNSTIHGTNSIGIAHTRWATHGGVTDSNAHPHLDCDNRIAVVHNGVIENFSELKKWLHKEHNIEFKSETDTEVIAQLVGLNVRQGMPFREAVSSALDRLRGTWGLVILDKENPDQIIVAKNGSPMLIGIGQDKNFVASEPAAFARYTKEYIALEDNEIAVITAKTHSLDRSRIEIAQHQNEQLSPDPWPHWTIKEIMEQPEALSRALNYGGRLLGEDGAKLGGLERYKGELSKVKHLVISGCGTSYFAGLAGAHIMRSLQVFDTVQVVDSAEMDESYIHSPNTALIVISQSGETKDVHSSLVVGQSRGIPCISVVNAVGSLIARSTDCGVYLNAGRENAVASTKAFTCQVTVLALVSLWFAQVKNTDAHKRKALVEALHRLPTNVGMSLRSNMRNQIKAIAKRLVDNNAQHIFILGKGASLPIALEGSLKIKEISYIHTEGFPGGALKHGPFALINKGTPIIFIILNDQHFHKMKTAVEETQARGAYCITITNIPHIYASYDRDMGDVISINSNGPLTSLLAVMPLQLLAYELSVLKNINPDRPRHLAKTVTVD</sequence>
<dbReference type="PROSITE" id="PS51464">
    <property type="entry name" value="SIS"/>
    <property type="match status" value="2"/>
</dbReference>
<dbReference type="Pfam" id="PF01380">
    <property type="entry name" value="SIS"/>
    <property type="match status" value="2"/>
</dbReference>
<evidence type="ECO:0000259" key="9">
    <source>
        <dbReference type="PROSITE" id="PS51464"/>
    </source>
</evidence>
<evidence type="ECO:0000259" key="8">
    <source>
        <dbReference type="PROSITE" id="PS51278"/>
    </source>
</evidence>
<keyword evidence="5" id="KW-0808">Transferase</keyword>
<dbReference type="GO" id="GO:0004360">
    <property type="term" value="F:glutamine-fructose-6-phosphate transaminase (isomerizing) activity"/>
    <property type="evidence" value="ECO:0007669"/>
    <property type="project" value="UniProtKB-EC"/>
</dbReference>
<evidence type="ECO:0000256" key="3">
    <source>
        <dbReference type="ARBA" id="ARBA00016090"/>
    </source>
</evidence>
<dbReference type="InterPro" id="IPR029055">
    <property type="entry name" value="Ntn_hydrolases_N"/>
</dbReference>